<gene>
    <name evidence="1" type="ORF">K435DRAFT_804173</name>
</gene>
<dbReference type="OrthoDB" id="2953592at2759"/>
<dbReference type="AlphaFoldDB" id="A0A4S8LFI2"/>
<accession>A0A4S8LFI2</accession>
<sequence length="472" mass="53556">MASDHSKAVSHRNTLTFLRHGETNYCAPTEPIKELILHASFDAPIPERFTHFSFQFISLAEDALKNINYLIARTDSDDQSYKDFEDYTMLIPATEDILFKYMDVVKNESEWLGLSEHGAFASTAHYSIWIKQWAKARDGLQGDIRRFMKSLHEKLKSVFSDMKNASKTVPPEGYKALESYKDLINEFGRGPFNGETADRAAGVALEGSCKIDDARAKGFELPPTFFENLQTVFRAITDLLQKKDNASLTKVDEKIQGFRTDHITGKSGPIVDLGIIELLRLVRGVHRPFYGRASTLVKLFKEKAYVLGSKGPGSEYNKVHELVRTTITDSASSIRSLSLDIPEDQKASLNNKFSMAEQRITSKLDEKSRAEWQKKIEKAQELDETHMKRIRDAKANSEIWGHIRSDQTASKDHPQTMKTITLTVLHDKQKKEFDYRDPVTMNPIFKDSSGKVIDMDLNMEDAIVGHQVTLLI</sequence>
<dbReference type="Proteomes" id="UP000297245">
    <property type="component" value="Unassembled WGS sequence"/>
</dbReference>
<protein>
    <submittedName>
        <fullName evidence="1">Uncharacterized protein</fullName>
    </submittedName>
</protein>
<dbReference type="EMBL" id="ML179443">
    <property type="protein sequence ID" value="THU87601.1"/>
    <property type="molecule type" value="Genomic_DNA"/>
</dbReference>
<reference evidence="1 2" key="1">
    <citation type="journal article" date="2019" name="Nat. Ecol. Evol.">
        <title>Megaphylogeny resolves global patterns of mushroom evolution.</title>
        <authorList>
            <person name="Varga T."/>
            <person name="Krizsan K."/>
            <person name="Foldi C."/>
            <person name="Dima B."/>
            <person name="Sanchez-Garcia M."/>
            <person name="Sanchez-Ramirez S."/>
            <person name="Szollosi G.J."/>
            <person name="Szarkandi J.G."/>
            <person name="Papp V."/>
            <person name="Albert L."/>
            <person name="Andreopoulos W."/>
            <person name="Angelini C."/>
            <person name="Antonin V."/>
            <person name="Barry K.W."/>
            <person name="Bougher N.L."/>
            <person name="Buchanan P."/>
            <person name="Buyck B."/>
            <person name="Bense V."/>
            <person name="Catcheside P."/>
            <person name="Chovatia M."/>
            <person name="Cooper J."/>
            <person name="Damon W."/>
            <person name="Desjardin D."/>
            <person name="Finy P."/>
            <person name="Geml J."/>
            <person name="Haridas S."/>
            <person name="Hughes K."/>
            <person name="Justo A."/>
            <person name="Karasinski D."/>
            <person name="Kautmanova I."/>
            <person name="Kiss B."/>
            <person name="Kocsube S."/>
            <person name="Kotiranta H."/>
            <person name="LaButti K.M."/>
            <person name="Lechner B.E."/>
            <person name="Liimatainen K."/>
            <person name="Lipzen A."/>
            <person name="Lukacs Z."/>
            <person name="Mihaltcheva S."/>
            <person name="Morgado L.N."/>
            <person name="Niskanen T."/>
            <person name="Noordeloos M.E."/>
            <person name="Ohm R.A."/>
            <person name="Ortiz-Santana B."/>
            <person name="Ovrebo C."/>
            <person name="Racz N."/>
            <person name="Riley R."/>
            <person name="Savchenko A."/>
            <person name="Shiryaev A."/>
            <person name="Soop K."/>
            <person name="Spirin V."/>
            <person name="Szebenyi C."/>
            <person name="Tomsovsky M."/>
            <person name="Tulloss R.E."/>
            <person name="Uehling J."/>
            <person name="Grigoriev I.V."/>
            <person name="Vagvolgyi C."/>
            <person name="Papp T."/>
            <person name="Martin F.M."/>
            <person name="Miettinen O."/>
            <person name="Hibbett D.S."/>
            <person name="Nagy L.G."/>
        </authorList>
    </citation>
    <scope>NUCLEOTIDE SEQUENCE [LARGE SCALE GENOMIC DNA]</scope>
    <source>
        <strain evidence="1 2">CBS 962.96</strain>
    </source>
</reference>
<evidence type="ECO:0000313" key="1">
    <source>
        <dbReference type="EMBL" id="THU87601.1"/>
    </source>
</evidence>
<name>A0A4S8LFI2_DENBC</name>
<organism evidence="1 2">
    <name type="scientific">Dendrothele bispora (strain CBS 962.96)</name>
    <dbReference type="NCBI Taxonomy" id="1314807"/>
    <lineage>
        <taxon>Eukaryota</taxon>
        <taxon>Fungi</taxon>
        <taxon>Dikarya</taxon>
        <taxon>Basidiomycota</taxon>
        <taxon>Agaricomycotina</taxon>
        <taxon>Agaricomycetes</taxon>
        <taxon>Agaricomycetidae</taxon>
        <taxon>Agaricales</taxon>
        <taxon>Agaricales incertae sedis</taxon>
        <taxon>Dendrothele</taxon>
    </lineage>
</organism>
<proteinExistence type="predicted"/>
<evidence type="ECO:0000313" key="2">
    <source>
        <dbReference type="Proteomes" id="UP000297245"/>
    </source>
</evidence>
<keyword evidence="2" id="KW-1185">Reference proteome</keyword>